<organism evidence="2 3">
    <name type="scientific">candidate division KSB3 bacterium</name>
    <dbReference type="NCBI Taxonomy" id="2044937"/>
    <lineage>
        <taxon>Bacteria</taxon>
        <taxon>candidate division KSB3</taxon>
    </lineage>
</organism>
<gene>
    <name evidence="2" type="ORF">CSA56_02275</name>
</gene>
<protein>
    <submittedName>
        <fullName evidence="2">Uncharacterized protein</fullName>
    </submittedName>
</protein>
<comment type="caution">
    <text evidence="2">The sequence shown here is derived from an EMBL/GenBank/DDBJ whole genome shotgun (WGS) entry which is preliminary data.</text>
</comment>
<evidence type="ECO:0000256" key="1">
    <source>
        <dbReference type="SAM" id="Phobius"/>
    </source>
</evidence>
<dbReference type="Proteomes" id="UP000230821">
    <property type="component" value="Unassembled WGS sequence"/>
</dbReference>
<reference evidence="2 3" key="1">
    <citation type="submission" date="2017-10" db="EMBL/GenBank/DDBJ databases">
        <title>Novel microbial diversity and functional potential in the marine mammal oral microbiome.</title>
        <authorList>
            <person name="Dudek N.K."/>
            <person name="Sun C.L."/>
            <person name="Burstein D."/>
            <person name="Kantor R.S."/>
            <person name="Aliaga Goltsman D.S."/>
            <person name="Bik E.M."/>
            <person name="Thomas B.C."/>
            <person name="Banfield J.F."/>
            <person name="Relman D.A."/>
        </authorList>
    </citation>
    <scope>NUCLEOTIDE SEQUENCE [LARGE SCALE GENOMIC DNA]</scope>
    <source>
        <strain evidence="2">DOLJORAL78_47_16</strain>
    </source>
</reference>
<dbReference type="CDD" id="cd09910">
    <property type="entry name" value="NGN-insert_like"/>
    <property type="match status" value="1"/>
</dbReference>
<dbReference type="SUPFAM" id="SSF82004">
    <property type="entry name" value="N-utilization substance G protein NusG, insert domain"/>
    <property type="match status" value="1"/>
</dbReference>
<sequence length="165" mass="17964">MSFHDVKYGKFFGLSTKPLQNYAKCYYSHKGMVKRQMGSMNLKAYLTVGDNILIGALLVLSLAGFPLVRSMTKAGNLVQIETDGKVYRVVSLHEDQALVVPGPLGETSVIIHDGEVYVSESPCRNKICIKTGHISLAGQMIACVPNKAVVRITGEQEAGYDAITQ</sequence>
<dbReference type="Pfam" id="PF07009">
    <property type="entry name" value="NusG_II"/>
    <property type="match status" value="1"/>
</dbReference>
<evidence type="ECO:0000313" key="2">
    <source>
        <dbReference type="EMBL" id="PIE35893.1"/>
    </source>
</evidence>
<proteinExistence type="predicted"/>
<name>A0A2G6KJQ8_9BACT</name>
<dbReference type="AlphaFoldDB" id="A0A2G6KJQ8"/>
<keyword evidence="1" id="KW-0472">Membrane</keyword>
<accession>A0A2G6KJQ8</accession>
<evidence type="ECO:0000313" key="3">
    <source>
        <dbReference type="Proteomes" id="UP000230821"/>
    </source>
</evidence>
<dbReference type="Gene3D" id="2.60.320.10">
    <property type="entry name" value="N-utilization substance G protein NusG, insert domain"/>
    <property type="match status" value="1"/>
</dbReference>
<dbReference type="EMBL" id="PDSK01000030">
    <property type="protein sequence ID" value="PIE35893.1"/>
    <property type="molecule type" value="Genomic_DNA"/>
</dbReference>
<dbReference type="InterPro" id="IPR038690">
    <property type="entry name" value="NusG_2_sf"/>
</dbReference>
<keyword evidence="1" id="KW-0812">Transmembrane</keyword>
<feature type="transmembrane region" description="Helical" evidence="1">
    <location>
        <begin position="44"/>
        <end position="68"/>
    </location>
</feature>
<keyword evidence="1" id="KW-1133">Transmembrane helix</keyword>